<reference evidence="4 5" key="1">
    <citation type="submission" date="2013-04" db="EMBL/GenBank/DDBJ databases">
        <title>Oceanicola sp. 22II1-22F33 Genome Sequencing.</title>
        <authorList>
            <person name="Lai Q."/>
            <person name="Li G."/>
            <person name="Shao Z."/>
        </authorList>
    </citation>
    <scope>NUCLEOTIDE SEQUENCE [LARGE SCALE GENOMIC DNA]</scope>
    <source>
        <strain evidence="4 5">22II1-22F33</strain>
    </source>
</reference>
<protein>
    <recommendedName>
        <fullName evidence="3">Response regulatory domain-containing protein</fullName>
    </recommendedName>
</protein>
<organism evidence="4 5">
    <name type="scientific">Marinibacterium profundimaris</name>
    <dbReference type="NCBI Taxonomy" id="1679460"/>
    <lineage>
        <taxon>Bacteria</taxon>
        <taxon>Pseudomonadati</taxon>
        <taxon>Pseudomonadota</taxon>
        <taxon>Alphaproteobacteria</taxon>
        <taxon>Rhodobacterales</taxon>
        <taxon>Paracoccaceae</taxon>
        <taxon>Marinibacterium</taxon>
    </lineage>
</organism>
<dbReference type="PANTHER" id="PTHR44591:SF25">
    <property type="entry name" value="CHEMOTAXIS TWO-COMPONENT RESPONSE REGULATOR"/>
    <property type="match status" value="1"/>
</dbReference>
<dbReference type="GO" id="GO:0000160">
    <property type="term" value="P:phosphorelay signal transduction system"/>
    <property type="evidence" value="ECO:0007669"/>
    <property type="project" value="InterPro"/>
</dbReference>
<dbReference type="PROSITE" id="PS50110">
    <property type="entry name" value="RESPONSE_REGULATORY"/>
    <property type="match status" value="1"/>
</dbReference>
<evidence type="ECO:0000313" key="4">
    <source>
        <dbReference type="EMBL" id="OWU73465.1"/>
    </source>
</evidence>
<feature type="modified residue" description="4-aspartylphosphate" evidence="2">
    <location>
        <position position="53"/>
    </location>
</feature>
<dbReference type="Gene3D" id="3.40.50.2300">
    <property type="match status" value="1"/>
</dbReference>
<dbReference type="InterPro" id="IPR011006">
    <property type="entry name" value="CheY-like_superfamily"/>
</dbReference>
<gene>
    <name evidence="4" type="ORF">ATO3_12400</name>
</gene>
<dbReference type="PANTHER" id="PTHR44591">
    <property type="entry name" value="STRESS RESPONSE REGULATOR PROTEIN 1"/>
    <property type="match status" value="1"/>
</dbReference>
<keyword evidence="1 2" id="KW-0597">Phosphoprotein</keyword>
<dbReference type="InterPro" id="IPR050595">
    <property type="entry name" value="Bact_response_regulator"/>
</dbReference>
<name>A0A225NI11_9RHOB</name>
<dbReference type="RefSeq" id="WP_088650181.1">
    <property type="nucleotide sequence ID" value="NZ_AQQR01000004.1"/>
</dbReference>
<dbReference type="Proteomes" id="UP000215377">
    <property type="component" value="Unassembled WGS sequence"/>
</dbReference>
<dbReference type="InterPro" id="IPR001789">
    <property type="entry name" value="Sig_transdc_resp-reg_receiver"/>
</dbReference>
<dbReference type="OrthoDB" id="9800897at2"/>
<evidence type="ECO:0000256" key="2">
    <source>
        <dbReference type="PROSITE-ProRule" id="PRU00169"/>
    </source>
</evidence>
<evidence type="ECO:0000313" key="5">
    <source>
        <dbReference type="Proteomes" id="UP000215377"/>
    </source>
</evidence>
<dbReference type="SUPFAM" id="SSF52172">
    <property type="entry name" value="CheY-like"/>
    <property type="match status" value="1"/>
</dbReference>
<evidence type="ECO:0000259" key="3">
    <source>
        <dbReference type="PROSITE" id="PS50110"/>
    </source>
</evidence>
<comment type="caution">
    <text evidence="4">The sequence shown here is derived from an EMBL/GenBank/DDBJ whole genome shotgun (WGS) entry which is preliminary data.</text>
</comment>
<dbReference type="AlphaFoldDB" id="A0A225NI11"/>
<proteinExistence type="predicted"/>
<accession>A0A225NI11</accession>
<dbReference type="Pfam" id="PF00072">
    <property type="entry name" value="Response_reg"/>
    <property type="match status" value="1"/>
</dbReference>
<evidence type="ECO:0000256" key="1">
    <source>
        <dbReference type="ARBA" id="ARBA00022553"/>
    </source>
</evidence>
<dbReference type="SMART" id="SM00448">
    <property type="entry name" value="REC"/>
    <property type="match status" value="1"/>
</dbReference>
<keyword evidence="5" id="KW-1185">Reference proteome</keyword>
<sequence length="122" mass="13226">MSGEILVIDDSDSVRRLVTSALRLAGYQTVEAPDGQIGLDKARSKMPSAVITDQNMPNLDGIGFIRAFRQLPGSAGVPVIFLSTENADTLKHKAREAGAIGWMTKPFDDRKLMSVVQKVLGR</sequence>
<feature type="domain" description="Response regulatory" evidence="3">
    <location>
        <begin position="4"/>
        <end position="120"/>
    </location>
</feature>
<dbReference type="EMBL" id="AQQR01000004">
    <property type="protein sequence ID" value="OWU73465.1"/>
    <property type="molecule type" value="Genomic_DNA"/>
</dbReference>